<dbReference type="AlphaFoldDB" id="A0A1G6LP45"/>
<gene>
    <name evidence="3" type="ORF">SAMN05216323_10326</name>
</gene>
<evidence type="ECO:0000313" key="3">
    <source>
        <dbReference type="EMBL" id="SDC44847.1"/>
    </source>
</evidence>
<evidence type="ECO:0000259" key="2">
    <source>
        <dbReference type="Pfam" id="PF00793"/>
    </source>
</evidence>
<dbReference type="NCBIfam" id="NF009239">
    <property type="entry name" value="PRK12595.1"/>
    <property type="match status" value="1"/>
</dbReference>
<dbReference type="PANTHER" id="PTHR43018">
    <property type="entry name" value="PHOSPHO-2-DEHYDRO-3-DEOXYHEPTONATE ALDOLASE"/>
    <property type="match status" value="1"/>
</dbReference>
<dbReference type="OrthoDB" id="9780456at2"/>
<sequence>MVIQLKQDITEPQRAAISQELERAGYSFREVITSIACYWVAIGNNDMDIRSIGNLPGITDIHRVTDSYKLVSGMWKLTPSSIPLGNGISIGGGNFTIMAGPCSIENDAQVSEVAGFLKSNGVFVMRGGVFKPRSSPYSFRGVGIEGLRYFHSICKLNGVLVVSEVMEPDQIEAMYPYIDIFQVGTRNAQNFSLLDALGRVDKPVMIKRGFSGTIEELLYSAEYVFSGGNEKIILCERGIRTFEKAYRNTLDLNAVPILKQKSHLPVVVDPSHGTGIRNLVEPMSLAAVMAGADGVIVEIHREPEKAYSDGIQSLCYSEAEQLFDRLRQTVSLKSTFGLS</sequence>
<dbReference type="NCBIfam" id="TIGR01361">
    <property type="entry name" value="DAHP_synth_Bsub"/>
    <property type="match status" value="1"/>
</dbReference>
<reference evidence="3 4" key="1">
    <citation type="submission" date="2016-09" db="EMBL/GenBank/DDBJ databases">
        <authorList>
            <person name="Capua I."/>
            <person name="De Benedictis P."/>
            <person name="Joannis T."/>
            <person name="Lombin L.H."/>
            <person name="Cattoli G."/>
        </authorList>
    </citation>
    <scope>NUCLEOTIDE SEQUENCE [LARGE SCALE GENOMIC DNA]</scope>
    <source>
        <strain evidence="3 4">A7P-90m</strain>
    </source>
</reference>
<proteinExistence type="predicted"/>
<dbReference type="STRING" id="1640674.SAMN05216323_10326"/>
<dbReference type="Pfam" id="PF00793">
    <property type="entry name" value="DAHP_synth_1"/>
    <property type="match status" value="1"/>
</dbReference>
<dbReference type="RefSeq" id="WP_092438336.1">
    <property type="nucleotide sequence ID" value="NZ_FMYP01000032.1"/>
</dbReference>
<dbReference type="GO" id="GO:0016832">
    <property type="term" value="F:aldehyde-lyase activity"/>
    <property type="evidence" value="ECO:0007669"/>
    <property type="project" value="InterPro"/>
</dbReference>
<dbReference type="NCBIfam" id="NF006421">
    <property type="entry name" value="PRK08673.1"/>
    <property type="match status" value="1"/>
</dbReference>
<dbReference type="InterPro" id="IPR013785">
    <property type="entry name" value="Aldolase_TIM"/>
</dbReference>
<accession>A0A1G6LP45</accession>
<dbReference type="PANTHER" id="PTHR43018:SF2">
    <property type="entry name" value="PHOSPHO-2-DEHYDRO-3-DEOXYHEPTONATE ALDOLASE"/>
    <property type="match status" value="1"/>
</dbReference>
<dbReference type="GO" id="GO:0009073">
    <property type="term" value="P:aromatic amino acid family biosynthetic process"/>
    <property type="evidence" value="ECO:0007669"/>
    <property type="project" value="InterPro"/>
</dbReference>
<organism evidence="3 4">
    <name type="scientific">Williamwhitmania taraxaci</name>
    <dbReference type="NCBI Taxonomy" id="1640674"/>
    <lineage>
        <taxon>Bacteria</taxon>
        <taxon>Pseudomonadati</taxon>
        <taxon>Bacteroidota</taxon>
        <taxon>Bacteroidia</taxon>
        <taxon>Bacteroidales</taxon>
        <taxon>Williamwhitmaniaceae</taxon>
        <taxon>Williamwhitmania</taxon>
    </lineage>
</organism>
<dbReference type="InterPro" id="IPR006218">
    <property type="entry name" value="DAHP1/KDSA"/>
</dbReference>
<dbReference type="Proteomes" id="UP000199452">
    <property type="component" value="Unassembled WGS sequence"/>
</dbReference>
<dbReference type="SUPFAM" id="SSF51569">
    <property type="entry name" value="Aldolase"/>
    <property type="match status" value="1"/>
</dbReference>
<keyword evidence="1" id="KW-0808">Transferase</keyword>
<dbReference type="Gene3D" id="3.20.20.70">
    <property type="entry name" value="Aldolase class I"/>
    <property type="match status" value="1"/>
</dbReference>
<feature type="domain" description="DAHP synthetase I/KDSA" evidence="2">
    <location>
        <begin position="86"/>
        <end position="323"/>
    </location>
</feature>
<evidence type="ECO:0000256" key="1">
    <source>
        <dbReference type="ARBA" id="ARBA00022679"/>
    </source>
</evidence>
<protein>
    <submittedName>
        <fullName evidence="3">3-deoxy-D-arabinoheptulosonate-7-phosphate synthase</fullName>
    </submittedName>
</protein>
<keyword evidence="4" id="KW-1185">Reference proteome</keyword>
<dbReference type="EMBL" id="FMYP01000032">
    <property type="protein sequence ID" value="SDC44847.1"/>
    <property type="molecule type" value="Genomic_DNA"/>
</dbReference>
<dbReference type="GO" id="GO:0016740">
    <property type="term" value="F:transferase activity"/>
    <property type="evidence" value="ECO:0007669"/>
    <property type="project" value="UniProtKB-KW"/>
</dbReference>
<dbReference type="InterPro" id="IPR006268">
    <property type="entry name" value="DAHP_syn_2"/>
</dbReference>
<evidence type="ECO:0000313" key="4">
    <source>
        <dbReference type="Proteomes" id="UP000199452"/>
    </source>
</evidence>
<name>A0A1G6LP45_9BACT</name>
<dbReference type="Gene3D" id="3.30.70.1140">
    <property type="entry name" value="Phospho-2-dehydro-3-deoxyheptonate aldolase, domain 1"/>
    <property type="match status" value="1"/>
</dbReference>
<dbReference type="InterPro" id="IPR052899">
    <property type="entry name" value="Class-I_DAHP_synthase"/>
</dbReference>